<feature type="domain" description="NAD/GMP synthase" evidence="1">
    <location>
        <begin position="18"/>
        <end position="80"/>
    </location>
</feature>
<evidence type="ECO:0000313" key="3">
    <source>
        <dbReference type="Proteomes" id="UP001061361"/>
    </source>
</evidence>
<accession>A0ABM8AS44</accession>
<dbReference type="Proteomes" id="UP001061361">
    <property type="component" value="Chromosome"/>
</dbReference>
<protein>
    <submittedName>
        <fullName evidence="2">7-cyano-7-deazaguanine synthase</fullName>
    </submittedName>
</protein>
<dbReference type="InterPro" id="IPR022310">
    <property type="entry name" value="NAD/GMP_synthase"/>
</dbReference>
<dbReference type="EMBL" id="AP026708">
    <property type="protein sequence ID" value="BDQ34255.1"/>
    <property type="molecule type" value="Genomic_DNA"/>
</dbReference>
<evidence type="ECO:0000259" key="1">
    <source>
        <dbReference type="Pfam" id="PF02540"/>
    </source>
</evidence>
<organism evidence="2 3">
    <name type="scientific">Pseudodesulfovibrio portus</name>
    <dbReference type="NCBI Taxonomy" id="231439"/>
    <lineage>
        <taxon>Bacteria</taxon>
        <taxon>Pseudomonadati</taxon>
        <taxon>Thermodesulfobacteriota</taxon>
        <taxon>Desulfovibrionia</taxon>
        <taxon>Desulfovibrionales</taxon>
        <taxon>Desulfovibrionaceae</taxon>
    </lineage>
</organism>
<dbReference type="Pfam" id="PF02540">
    <property type="entry name" value="NAD_synthase"/>
    <property type="match status" value="1"/>
</dbReference>
<evidence type="ECO:0000313" key="2">
    <source>
        <dbReference type="EMBL" id="BDQ34255.1"/>
    </source>
</evidence>
<dbReference type="InterPro" id="IPR052188">
    <property type="entry name" value="Ni-pincer_cofactor_biosynth"/>
</dbReference>
<dbReference type="PANTHER" id="PTHR43169:SF2">
    <property type="entry name" value="NAD_GMP SYNTHASE DOMAIN-CONTAINING PROTEIN"/>
    <property type="match status" value="1"/>
</dbReference>
<dbReference type="SUPFAM" id="SSF52402">
    <property type="entry name" value="Adenine nucleotide alpha hydrolases-like"/>
    <property type="match status" value="1"/>
</dbReference>
<proteinExistence type="predicted"/>
<dbReference type="PIRSF" id="PIRSF006661">
    <property type="entry name" value="PP-lp_UCP006661"/>
    <property type="match status" value="1"/>
</dbReference>
<gene>
    <name evidence="2" type="ORF">JCM14722_17970</name>
</gene>
<dbReference type="InterPro" id="IPR014729">
    <property type="entry name" value="Rossmann-like_a/b/a_fold"/>
</dbReference>
<sequence length="253" mass="27625">MNVDDLIRCIDHRADKDRQVVVALSGGVDSGLTAWAAHAALADRALAATVVSELTPARETSRAEGVASHIGIAFQPISISVLRDTRVRANGPDRCYHCKYLIFKTLTEAFKPDTLFMDGTNADDDPSRPGLRALKEYGVWSPLRETGLGKAAVRDMARAAGLPNWDAPSESCLAARIPRGVPLDAEALRVVETLEAHCHGLGVETLRVHYDDMVAIVEYLPQYAGIMNKYRDSVVALAQRIGVRSCQFKEWNG</sequence>
<name>A0ABM8AS44_9BACT</name>
<keyword evidence="3" id="KW-1185">Reference proteome</keyword>
<dbReference type="RefSeq" id="WP_264981155.1">
    <property type="nucleotide sequence ID" value="NZ_AP026708.1"/>
</dbReference>
<dbReference type="InterPro" id="IPR005232">
    <property type="entry name" value="LarE"/>
</dbReference>
<dbReference type="Gene3D" id="3.40.50.620">
    <property type="entry name" value="HUPs"/>
    <property type="match status" value="1"/>
</dbReference>
<dbReference type="PANTHER" id="PTHR43169">
    <property type="entry name" value="EXSB FAMILY PROTEIN"/>
    <property type="match status" value="1"/>
</dbReference>
<reference evidence="2" key="1">
    <citation type="submission" date="2022-08" db="EMBL/GenBank/DDBJ databases">
        <title>Genome Sequence of the sulphate-reducing bacterium, Pseudodesulfovibrio portus JCM14722.</title>
        <authorList>
            <person name="Kondo R."/>
            <person name="Kataoka T."/>
        </authorList>
    </citation>
    <scope>NUCLEOTIDE SEQUENCE</scope>
    <source>
        <strain evidence="2">JCM 14722</strain>
    </source>
</reference>